<dbReference type="Gene3D" id="3.40.50.300">
    <property type="entry name" value="P-loop containing nucleotide triphosphate hydrolases"/>
    <property type="match status" value="2"/>
</dbReference>
<dbReference type="CDD" id="cd00267">
    <property type="entry name" value="ABC_ATPase"/>
    <property type="match status" value="1"/>
</dbReference>
<dbReference type="Pfam" id="PF13175">
    <property type="entry name" value="AAA_15"/>
    <property type="match status" value="1"/>
</dbReference>
<dbReference type="PANTHER" id="PTHR32182:SF0">
    <property type="entry name" value="DNA REPLICATION AND REPAIR PROTEIN RECF"/>
    <property type="match status" value="1"/>
</dbReference>
<evidence type="ECO:0000313" key="4">
    <source>
        <dbReference type="Proteomes" id="UP000251341"/>
    </source>
</evidence>
<reference evidence="3 4" key="1">
    <citation type="submission" date="2017-04" db="EMBL/GenBank/DDBJ databases">
        <title>Unexpected and diverse lifestyles within the genus Limnohabitans.</title>
        <authorList>
            <person name="Kasalicky V."/>
            <person name="Mehrshad M."/>
            <person name="Andrei S.-A."/>
            <person name="Salcher M."/>
            <person name="Kratochvilova H."/>
            <person name="Simek K."/>
            <person name="Ghai R."/>
        </authorList>
    </citation>
    <scope>NUCLEOTIDE SEQUENCE [LARGE SCALE GENOMIC DNA]</scope>
    <source>
        <strain evidence="3 4">MWH-C5</strain>
    </source>
</reference>
<dbReference type="InterPro" id="IPR027417">
    <property type="entry name" value="P-loop_NTPase"/>
</dbReference>
<evidence type="ECO:0000256" key="1">
    <source>
        <dbReference type="SAM" id="Coils"/>
    </source>
</evidence>
<dbReference type="InterPro" id="IPR041685">
    <property type="entry name" value="AAA_GajA/Old/RecF-like"/>
</dbReference>
<evidence type="ECO:0000313" key="3">
    <source>
        <dbReference type="EMBL" id="PUE56478.1"/>
    </source>
</evidence>
<comment type="caution">
    <text evidence="3">The sequence shown here is derived from an EMBL/GenBank/DDBJ whole genome shotgun (WGS) entry which is preliminary data.</text>
</comment>
<dbReference type="EMBL" id="NESP01000002">
    <property type="protein sequence ID" value="PUE56478.1"/>
    <property type="molecule type" value="Genomic_DNA"/>
</dbReference>
<dbReference type="PANTHER" id="PTHR32182">
    <property type="entry name" value="DNA REPLICATION AND REPAIR PROTEIN RECF"/>
    <property type="match status" value="1"/>
</dbReference>
<keyword evidence="1" id="KW-0175">Coiled coil</keyword>
<proteinExistence type="predicted"/>
<dbReference type="Proteomes" id="UP000251341">
    <property type="component" value="Unassembled WGS sequence"/>
</dbReference>
<feature type="domain" description="Endonuclease GajA/Old nuclease/RecF-like AAA" evidence="2">
    <location>
        <begin position="211"/>
        <end position="257"/>
    </location>
</feature>
<accession>A0A315EI43</accession>
<dbReference type="SUPFAM" id="SSF52540">
    <property type="entry name" value="P-loop containing nucleoside triphosphate hydrolases"/>
    <property type="match status" value="1"/>
</dbReference>
<dbReference type="AlphaFoldDB" id="A0A315EI43"/>
<protein>
    <recommendedName>
        <fullName evidence="2">Endonuclease GajA/Old nuclease/RecF-like AAA domain-containing protein</fullName>
    </recommendedName>
</protein>
<organism evidence="3 4">
    <name type="scientific">Limnohabitans curvus</name>
    <dbReference type="NCBI Taxonomy" id="323423"/>
    <lineage>
        <taxon>Bacteria</taxon>
        <taxon>Pseudomonadati</taxon>
        <taxon>Pseudomonadota</taxon>
        <taxon>Betaproteobacteria</taxon>
        <taxon>Burkholderiales</taxon>
        <taxon>Comamonadaceae</taxon>
        <taxon>Limnohabitans</taxon>
    </lineage>
</organism>
<keyword evidence="4" id="KW-1185">Reference proteome</keyword>
<dbReference type="GO" id="GO:0006302">
    <property type="term" value="P:double-strand break repair"/>
    <property type="evidence" value="ECO:0007669"/>
    <property type="project" value="TreeGrafter"/>
</dbReference>
<name>A0A315EI43_9BURK</name>
<dbReference type="GO" id="GO:0000731">
    <property type="term" value="P:DNA synthesis involved in DNA repair"/>
    <property type="evidence" value="ECO:0007669"/>
    <property type="project" value="TreeGrafter"/>
</dbReference>
<gene>
    <name evidence="3" type="ORF">B9Z44_14630</name>
</gene>
<feature type="coiled-coil region" evidence="1">
    <location>
        <begin position="684"/>
        <end position="718"/>
    </location>
</feature>
<sequence>MEAAWRPSQGASDMPEMQASRKALSHLLVGLHDVDDSVVRGEKKLGEQTYAVAYVDFADEVVERSLHLRDFQERILADDFFDAPGDLRWNKYLYIVAGPNSKSNPQFAAAKAAIEADKDYARKRVISQDDLESLLGGPKLFEAAEHGSTYDVLTDWRQRLSAAGLELLLDAPTPRTTVVEKISQRAAGAASNGKQQVKELNASDMPLAMAKLRSLNIAAFRPIHNGKSYDFGDVTLLIGANGSGKTSLLEAVEYFYCGNNRRSTAVGPVRLKGKLQPSAGGSLVELSSTADGPRIKARNLAWYNRKEYNVADIVDSFSLYNFLDTDAAYRLSGNLKPDDITNELSRLLVGSSVATTFDYLQKIRADIDKAWDKAQRRADGLQAELTVFERRLKELQAKPSTAKTLTDAYRAALAGLGWQRLVEAGVPTPKEGRGLLAALAHVQALISLGGAARTIKDVEHRSAQLEAAVSNAKPVNRQLVETIEHEKRLVSKMEALESNVKNLDRWIAYESAGFHDVRRRYKSAREVSEQLATRLGGLVAGDLPEVPPQYATLQLQAAEQAACEAATAAHARFTRAQQALDLHGKVASARAAAAAKLKDAAKEALKSSESADVCPVCRTVHASGALMHLIEELTSGPQTTEEVKGLAESLRLAGDEASEARRWADAVELSQKFAAQLQLKGTTAQEILEELVGLRERANQAQLELQRVKREGQDLGNAGFSSNEADLVWDRIAGLFELESRNLTADIASGERRCQSDAVEETRKALGECRSNMGGFVESIRGFARSVVVDGWVTRVEPSGTFASLVALQDEFLAATTNAAGLRSYLAVDDDNPLVEVQARIAAVASAFKHADEASRSDSERSAEQRDLPKKIQDWNLSLGKHRSEERALLEAGKVLDDLIENASLENATREALDAIGDQINEVFSRIHSPREYEYVGNPSVLLRTADGHDPRTLDQVSTGQRAAFALSIFLARNRTAESAPPVLLIDDPIAHIDDLNALSFLDYLRDLAVNSGRQIFFATADTRVASLFSKKFSFLGESFKTISLVRSPQVEQAAAAG</sequence>
<evidence type="ECO:0000259" key="2">
    <source>
        <dbReference type="Pfam" id="PF13175"/>
    </source>
</evidence>